<evidence type="ECO:0000313" key="2">
    <source>
        <dbReference type="EMBL" id="QJA58583.1"/>
    </source>
</evidence>
<feature type="domain" description="Glycosyl transferase family 1" evidence="1">
    <location>
        <begin position="220"/>
        <end position="305"/>
    </location>
</feature>
<dbReference type="CDD" id="cd03801">
    <property type="entry name" value="GT4_PimA-like"/>
    <property type="match status" value="1"/>
</dbReference>
<evidence type="ECO:0000259" key="1">
    <source>
        <dbReference type="Pfam" id="PF00534"/>
    </source>
</evidence>
<dbReference type="Gene3D" id="3.40.50.2000">
    <property type="entry name" value="Glycogen Phosphorylase B"/>
    <property type="match status" value="2"/>
</dbReference>
<keyword evidence="2" id="KW-0808">Transferase</keyword>
<sequence>MNPVNSIIRQSIRQYNEPLNIICAATHESYESGLAKTGHTFYALRKINQIKDWNCQYRSIPSNYILLPEDGTLPNHIQLDLVLSQNKFSQFQTLYPIAQTLQLPIISLEHTLPPPNVPDGYFQNANNARGHINVFISEFSLRVWKWDNRGDTCVIKHCIDTSLFKPGDTLRENHILSVVNDWINRDWCCNFQGWQRITQGLPVRIIGDTPGLSKPAPSTQALVNEYQSSKIFLNTSTVSPIPTSLLESMSCGCACVSTATCMIPEIIQDGVNGFISNDENILKERLRQLLSDNKLCEALGKNARQTILKDFNQKRFVDQWNDVFRRVTQ</sequence>
<dbReference type="PANTHER" id="PTHR12526:SF630">
    <property type="entry name" value="GLYCOSYLTRANSFERASE"/>
    <property type="match status" value="1"/>
</dbReference>
<reference evidence="2" key="1">
    <citation type="submission" date="2020-03" db="EMBL/GenBank/DDBJ databases">
        <title>The deep terrestrial virosphere.</title>
        <authorList>
            <person name="Holmfeldt K."/>
            <person name="Nilsson E."/>
            <person name="Simone D."/>
            <person name="Lopez-Fernandez M."/>
            <person name="Wu X."/>
            <person name="de Brujin I."/>
            <person name="Lundin D."/>
            <person name="Andersson A."/>
            <person name="Bertilsson S."/>
            <person name="Dopson M."/>
        </authorList>
    </citation>
    <scope>NUCLEOTIDE SEQUENCE</scope>
    <source>
        <strain evidence="2">MM415B01436</strain>
    </source>
</reference>
<gene>
    <name evidence="2" type="ORF">MM415B01436_0017</name>
</gene>
<proteinExistence type="predicted"/>
<dbReference type="PANTHER" id="PTHR12526">
    <property type="entry name" value="GLYCOSYLTRANSFERASE"/>
    <property type="match status" value="1"/>
</dbReference>
<dbReference type="AlphaFoldDB" id="A0A6M3IMC6"/>
<dbReference type="SUPFAM" id="SSF53756">
    <property type="entry name" value="UDP-Glycosyltransferase/glycogen phosphorylase"/>
    <property type="match status" value="1"/>
</dbReference>
<dbReference type="InterPro" id="IPR001296">
    <property type="entry name" value="Glyco_trans_1"/>
</dbReference>
<dbReference type="Pfam" id="PF00534">
    <property type="entry name" value="Glycos_transf_1"/>
    <property type="match status" value="1"/>
</dbReference>
<dbReference type="GO" id="GO:0016757">
    <property type="term" value="F:glycosyltransferase activity"/>
    <property type="evidence" value="ECO:0007669"/>
    <property type="project" value="InterPro"/>
</dbReference>
<dbReference type="EMBL" id="MT141330">
    <property type="protein sequence ID" value="QJA58583.1"/>
    <property type="molecule type" value="Genomic_DNA"/>
</dbReference>
<name>A0A6M3IMC6_9ZZZZ</name>
<protein>
    <submittedName>
        <fullName evidence="2">Putative glycosyltransferase</fullName>
    </submittedName>
</protein>
<organism evidence="2">
    <name type="scientific">viral metagenome</name>
    <dbReference type="NCBI Taxonomy" id="1070528"/>
    <lineage>
        <taxon>unclassified sequences</taxon>
        <taxon>metagenomes</taxon>
        <taxon>organismal metagenomes</taxon>
    </lineage>
</organism>
<accession>A0A6M3IMC6</accession>